<proteinExistence type="predicted"/>
<keyword evidence="1" id="KW-0812">Transmembrane</keyword>
<dbReference type="InterPro" id="IPR018929">
    <property type="entry name" value="DUF2510"/>
</dbReference>
<dbReference type="Pfam" id="PF10708">
    <property type="entry name" value="DUF2510"/>
    <property type="match status" value="1"/>
</dbReference>
<dbReference type="Proteomes" id="UP000298173">
    <property type="component" value="Unassembled WGS sequence"/>
</dbReference>
<comment type="caution">
    <text evidence="3">The sequence shown here is derived from an EMBL/GenBank/DDBJ whole genome shotgun (WGS) entry which is preliminary data.</text>
</comment>
<sequence length="137" mass="14664">MSNELAATPQLPPAGWYTSPDNATVNRWWDGSGWTEHSTPKVAAPGAPPQVVYVSARPGEKTTGIAYLFILLLGGFAAHNFYLGRVGPAIGFLALYWGGWALTGVGVGVLMLIAAVIWFIIDLCCIRQYVDAANGRL</sequence>
<organism evidence="3 4">
    <name type="scientific">Cryobacterium glaciale</name>
    <dbReference type="NCBI Taxonomy" id="1259145"/>
    <lineage>
        <taxon>Bacteria</taxon>
        <taxon>Bacillati</taxon>
        <taxon>Actinomycetota</taxon>
        <taxon>Actinomycetes</taxon>
        <taxon>Micrococcales</taxon>
        <taxon>Microbacteriaceae</taxon>
        <taxon>Cryobacterium</taxon>
    </lineage>
</organism>
<feature type="transmembrane region" description="Helical" evidence="1">
    <location>
        <begin position="95"/>
        <end position="121"/>
    </location>
</feature>
<dbReference type="EMBL" id="SOEY01000008">
    <property type="protein sequence ID" value="TFB75311.1"/>
    <property type="molecule type" value="Genomic_DNA"/>
</dbReference>
<dbReference type="OrthoDB" id="5122936at2"/>
<gene>
    <name evidence="3" type="ORF">E3O06_05665</name>
</gene>
<feature type="transmembrane region" description="Helical" evidence="1">
    <location>
        <begin position="64"/>
        <end position="83"/>
    </location>
</feature>
<evidence type="ECO:0000256" key="1">
    <source>
        <dbReference type="SAM" id="Phobius"/>
    </source>
</evidence>
<dbReference type="RefSeq" id="WP_134501998.1">
    <property type="nucleotide sequence ID" value="NZ_SOEY01000008.1"/>
</dbReference>
<dbReference type="AlphaFoldDB" id="A0A4R8V2T9"/>
<name>A0A4R8V2T9_9MICO</name>
<keyword evidence="4" id="KW-1185">Reference proteome</keyword>
<reference evidence="3 4" key="1">
    <citation type="submission" date="2019-03" db="EMBL/GenBank/DDBJ databases">
        <title>Genomics of glacier-inhabiting Cryobacterium strains.</title>
        <authorList>
            <person name="Liu Q."/>
            <person name="Xin Y.-H."/>
        </authorList>
    </citation>
    <scope>NUCLEOTIDE SEQUENCE [LARGE SCALE GENOMIC DNA]</scope>
    <source>
        <strain evidence="3 4">HLT2-23</strain>
    </source>
</reference>
<evidence type="ECO:0000259" key="2">
    <source>
        <dbReference type="Pfam" id="PF10708"/>
    </source>
</evidence>
<evidence type="ECO:0000313" key="3">
    <source>
        <dbReference type="EMBL" id="TFB75311.1"/>
    </source>
</evidence>
<keyword evidence="1" id="KW-1133">Transmembrane helix</keyword>
<protein>
    <submittedName>
        <fullName evidence="3">NINE protein</fullName>
    </submittedName>
</protein>
<keyword evidence="1" id="KW-0472">Membrane</keyword>
<accession>A0A4R8V2T9</accession>
<evidence type="ECO:0000313" key="4">
    <source>
        <dbReference type="Proteomes" id="UP000298173"/>
    </source>
</evidence>
<feature type="domain" description="DUF2510" evidence="2">
    <location>
        <begin position="14"/>
        <end position="46"/>
    </location>
</feature>